<evidence type="ECO:0000256" key="3">
    <source>
        <dbReference type="ARBA" id="ARBA00023163"/>
    </source>
</evidence>
<dbReference type="OrthoDB" id="5068503at2"/>
<evidence type="ECO:0000256" key="1">
    <source>
        <dbReference type="ARBA" id="ARBA00023015"/>
    </source>
</evidence>
<evidence type="ECO:0000259" key="5">
    <source>
        <dbReference type="PROSITE" id="PS50977"/>
    </source>
</evidence>
<dbReference type="InterPro" id="IPR001647">
    <property type="entry name" value="HTH_TetR"/>
</dbReference>
<keyword evidence="2 4" id="KW-0238">DNA-binding</keyword>
<dbReference type="PANTHER" id="PTHR30055:SF238">
    <property type="entry name" value="MYCOFACTOCIN BIOSYNTHESIS TRANSCRIPTIONAL REGULATOR MFTR-RELATED"/>
    <property type="match status" value="1"/>
</dbReference>
<sequence>MSPRRAAALRDEESDRTLREHLVAAAERLLSEHGAAAVTVRDIAREARVAAGVLYNHFADKEELLAEALHAHVRNAARAAGSMPPAGTASVEENLREILRYGISVHTAILPAFAGVASRPKVLERFSTLPNPMEGGAGLRAALADYLRSEQRLGRVAAGARPDAVATMLVGTCHELVLPPLPSLPADARPAEVPPALVDDLVATVMDGVRPR</sequence>
<dbReference type="AlphaFoldDB" id="A0A4P6Q0B3"/>
<organism evidence="6 7">
    <name type="scientific">Streptomonospora litoralis</name>
    <dbReference type="NCBI Taxonomy" id="2498135"/>
    <lineage>
        <taxon>Bacteria</taxon>
        <taxon>Bacillati</taxon>
        <taxon>Actinomycetota</taxon>
        <taxon>Actinomycetes</taxon>
        <taxon>Streptosporangiales</taxon>
        <taxon>Nocardiopsidaceae</taxon>
        <taxon>Streptomonospora</taxon>
    </lineage>
</organism>
<evidence type="ECO:0000256" key="2">
    <source>
        <dbReference type="ARBA" id="ARBA00023125"/>
    </source>
</evidence>
<proteinExistence type="predicted"/>
<evidence type="ECO:0000313" key="7">
    <source>
        <dbReference type="Proteomes" id="UP000292235"/>
    </source>
</evidence>
<dbReference type="InterPro" id="IPR036271">
    <property type="entry name" value="Tet_transcr_reg_TetR-rel_C_sf"/>
</dbReference>
<dbReference type="KEGG" id="strr:EKD16_00685"/>
<accession>A0A4P6Q0B3</accession>
<dbReference type="GO" id="GO:0003700">
    <property type="term" value="F:DNA-binding transcription factor activity"/>
    <property type="evidence" value="ECO:0007669"/>
    <property type="project" value="TreeGrafter"/>
</dbReference>
<dbReference type="GO" id="GO:0000976">
    <property type="term" value="F:transcription cis-regulatory region binding"/>
    <property type="evidence" value="ECO:0007669"/>
    <property type="project" value="TreeGrafter"/>
</dbReference>
<dbReference type="Gene3D" id="1.10.10.60">
    <property type="entry name" value="Homeodomain-like"/>
    <property type="match status" value="1"/>
</dbReference>
<gene>
    <name evidence="6" type="ORF">EKD16_00685</name>
</gene>
<protein>
    <submittedName>
        <fullName evidence="6">Transcriptional regulator BetI</fullName>
    </submittedName>
</protein>
<dbReference type="PRINTS" id="PR00455">
    <property type="entry name" value="HTHTETR"/>
</dbReference>
<dbReference type="InterPro" id="IPR009057">
    <property type="entry name" value="Homeodomain-like_sf"/>
</dbReference>
<dbReference type="PANTHER" id="PTHR30055">
    <property type="entry name" value="HTH-TYPE TRANSCRIPTIONAL REGULATOR RUTR"/>
    <property type="match status" value="1"/>
</dbReference>
<keyword evidence="3" id="KW-0804">Transcription</keyword>
<dbReference type="Pfam" id="PF00440">
    <property type="entry name" value="TetR_N"/>
    <property type="match status" value="1"/>
</dbReference>
<dbReference type="InterPro" id="IPR050109">
    <property type="entry name" value="HTH-type_TetR-like_transc_reg"/>
</dbReference>
<dbReference type="Gene3D" id="1.10.357.10">
    <property type="entry name" value="Tetracycline Repressor, domain 2"/>
    <property type="match status" value="1"/>
</dbReference>
<name>A0A4P6Q0B3_9ACTN</name>
<keyword evidence="7" id="KW-1185">Reference proteome</keyword>
<dbReference type="PROSITE" id="PS50977">
    <property type="entry name" value="HTH_TETR_2"/>
    <property type="match status" value="1"/>
</dbReference>
<dbReference type="RefSeq" id="WP_131096586.1">
    <property type="nucleotide sequence ID" value="NZ_CP036455.1"/>
</dbReference>
<dbReference type="SUPFAM" id="SSF46689">
    <property type="entry name" value="Homeodomain-like"/>
    <property type="match status" value="1"/>
</dbReference>
<dbReference type="Proteomes" id="UP000292235">
    <property type="component" value="Chromosome"/>
</dbReference>
<feature type="domain" description="HTH tetR-type" evidence="5">
    <location>
        <begin position="16"/>
        <end position="76"/>
    </location>
</feature>
<feature type="DNA-binding region" description="H-T-H motif" evidence="4">
    <location>
        <begin position="39"/>
        <end position="58"/>
    </location>
</feature>
<dbReference type="EMBL" id="CP036455">
    <property type="protein sequence ID" value="QBI51957.1"/>
    <property type="molecule type" value="Genomic_DNA"/>
</dbReference>
<reference evidence="6 7" key="1">
    <citation type="submission" date="2019-02" db="EMBL/GenBank/DDBJ databases">
        <authorList>
            <person name="Khodamoradi S."/>
            <person name="Hahnke R.L."/>
            <person name="Kaempfer P."/>
            <person name="Schumann P."/>
            <person name="Rohde M."/>
            <person name="Steinert M."/>
            <person name="Luzhetskyy A."/>
            <person name="Wink J."/>
            <person name="Ruckert C."/>
        </authorList>
    </citation>
    <scope>NUCLEOTIDE SEQUENCE [LARGE SCALE GENOMIC DNA]</scope>
    <source>
        <strain evidence="6 7">M2</strain>
    </source>
</reference>
<dbReference type="SUPFAM" id="SSF48498">
    <property type="entry name" value="Tetracyclin repressor-like, C-terminal domain"/>
    <property type="match status" value="1"/>
</dbReference>
<evidence type="ECO:0000313" key="6">
    <source>
        <dbReference type="EMBL" id="QBI51957.1"/>
    </source>
</evidence>
<keyword evidence="1" id="KW-0805">Transcription regulation</keyword>
<evidence type="ECO:0000256" key="4">
    <source>
        <dbReference type="PROSITE-ProRule" id="PRU00335"/>
    </source>
</evidence>